<feature type="region of interest" description="Disordered" evidence="3">
    <location>
        <begin position="369"/>
        <end position="393"/>
    </location>
</feature>
<evidence type="ECO:0000259" key="5">
    <source>
        <dbReference type="Pfam" id="PF13579"/>
    </source>
</evidence>
<dbReference type="Pfam" id="PF06722">
    <property type="entry name" value="EryCIII-like_C"/>
    <property type="match status" value="1"/>
</dbReference>
<evidence type="ECO:0000259" key="4">
    <source>
        <dbReference type="Pfam" id="PF06722"/>
    </source>
</evidence>
<evidence type="ECO:0000256" key="3">
    <source>
        <dbReference type="SAM" id="MobiDB-lite"/>
    </source>
</evidence>
<evidence type="ECO:0008006" key="8">
    <source>
        <dbReference type="Google" id="ProtNLM"/>
    </source>
</evidence>
<dbReference type="STRING" id="1869.MB27_14995"/>
<feature type="compositionally biased region" description="Low complexity" evidence="3">
    <location>
        <begin position="369"/>
        <end position="383"/>
    </location>
</feature>
<dbReference type="SUPFAM" id="SSF53756">
    <property type="entry name" value="UDP-Glycosyltransferase/glycogen phosphorylase"/>
    <property type="match status" value="1"/>
</dbReference>
<evidence type="ECO:0000313" key="6">
    <source>
        <dbReference type="EMBL" id="KHD76837.1"/>
    </source>
</evidence>
<name>A0A0A6X9S7_ACTUT</name>
<dbReference type="AlphaFoldDB" id="A0A0A6X9S7"/>
<keyword evidence="7" id="KW-1185">Reference proteome</keyword>
<dbReference type="Gene3D" id="3.40.50.2000">
    <property type="entry name" value="Glycogen Phosphorylase B"/>
    <property type="match status" value="2"/>
</dbReference>
<dbReference type="Proteomes" id="UP000054537">
    <property type="component" value="Unassembled WGS sequence"/>
</dbReference>
<keyword evidence="2" id="KW-0808">Transferase</keyword>
<gene>
    <name evidence="6" type="ORF">MB27_14995</name>
</gene>
<dbReference type="eggNOG" id="COG1819">
    <property type="taxonomic scope" value="Bacteria"/>
</dbReference>
<dbReference type="Pfam" id="PF13579">
    <property type="entry name" value="Glyco_trans_4_4"/>
    <property type="match status" value="1"/>
</dbReference>
<sequence>MPYGLGVARALARRGHRVVFAGRPEMTAKVGPTEFDAVELREAYTDADRYQDDPRGRALAYLTSPAVAEELLTVAAAERPDAVVIDSNFGGALAVAPRFGVPTAVILHSFLRRTLPSWHEMMRHQSRTRQALGFDPLPGLDELFGGRDLFMINTIDDFDGGGGNPWPNMRYGGPILEDDTHCRPYELPWDADDPTPLALVSFTTDEIQNSVVKLQRTLEALETLPIHVLATTGTVDPDRITVPPNARAVAFATHGPVMSRASFVVNHAGYGTVMRALTHGIGVLCITGQAEDQRVVAFDQPRTADFVQEHRVGVSVPATAGPADIRAAAQALLEDPGYRSNARRLGDLIVRSEGADAAARHLSALPLAASPLGPATGPAASSPVRPPLSADRT</sequence>
<evidence type="ECO:0000256" key="1">
    <source>
        <dbReference type="ARBA" id="ARBA00022676"/>
    </source>
</evidence>
<evidence type="ECO:0000256" key="2">
    <source>
        <dbReference type="ARBA" id="ARBA00022679"/>
    </source>
</evidence>
<dbReference type="InterPro" id="IPR010610">
    <property type="entry name" value="EryCIII-like_C"/>
</dbReference>
<dbReference type="InterPro" id="IPR028098">
    <property type="entry name" value="Glyco_trans_4-like_N"/>
</dbReference>
<evidence type="ECO:0000313" key="7">
    <source>
        <dbReference type="Proteomes" id="UP000054537"/>
    </source>
</evidence>
<protein>
    <recommendedName>
        <fullName evidence="8">Glycosyl transferase</fullName>
    </recommendedName>
</protein>
<organism evidence="6 7">
    <name type="scientific">Actinoplanes utahensis</name>
    <dbReference type="NCBI Taxonomy" id="1869"/>
    <lineage>
        <taxon>Bacteria</taxon>
        <taxon>Bacillati</taxon>
        <taxon>Actinomycetota</taxon>
        <taxon>Actinomycetes</taxon>
        <taxon>Micromonosporales</taxon>
        <taxon>Micromonosporaceae</taxon>
        <taxon>Actinoplanes</taxon>
    </lineage>
</organism>
<dbReference type="GO" id="GO:0016757">
    <property type="term" value="F:glycosyltransferase activity"/>
    <property type="evidence" value="ECO:0007669"/>
    <property type="project" value="UniProtKB-KW"/>
</dbReference>
<keyword evidence="1" id="KW-0328">Glycosyltransferase</keyword>
<accession>A0A0A6X9S7</accession>
<reference evidence="6 7" key="1">
    <citation type="submission" date="2014-10" db="EMBL/GenBank/DDBJ databases">
        <title>Draft genome sequence of Actinoplanes utahensis NRRL 12052.</title>
        <authorList>
            <person name="Velasco-Bucheli B."/>
            <person name="del Cerro C."/>
            <person name="Hormigo D."/>
            <person name="Garcia J.L."/>
            <person name="Acebal C."/>
            <person name="Arroyo M."/>
            <person name="de la Mata I."/>
        </authorList>
    </citation>
    <scope>NUCLEOTIDE SEQUENCE [LARGE SCALE GENOMIC DNA]</scope>
    <source>
        <strain evidence="6 7">NRRL 12052</strain>
    </source>
</reference>
<feature type="domain" description="Glycosyltransferase subfamily 4-like N-terminal" evidence="5">
    <location>
        <begin position="6"/>
        <end position="119"/>
    </location>
</feature>
<dbReference type="EMBL" id="JRTT01000015">
    <property type="protein sequence ID" value="KHD76837.1"/>
    <property type="molecule type" value="Genomic_DNA"/>
</dbReference>
<comment type="caution">
    <text evidence="6">The sequence shown here is derived from an EMBL/GenBank/DDBJ whole genome shotgun (WGS) entry which is preliminary data.</text>
</comment>
<proteinExistence type="predicted"/>
<feature type="domain" description="Erythromycin biosynthesis protein CIII-like C-terminal" evidence="4">
    <location>
        <begin position="222"/>
        <end position="347"/>
    </location>
</feature>